<reference evidence="3" key="2">
    <citation type="submission" date="2021-04" db="EMBL/GenBank/DDBJ databases">
        <authorList>
            <person name="Gilroy R."/>
        </authorList>
    </citation>
    <scope>NUCLEOTIDE SEQUENCE</scope>
    <source>
        <strain evidence="3">1345</strain>
    </source>
</reference>
<feature type="region of interest" description="Disordered" evidence="1">
    <location>
        <begin position="60"/>
        <end position="91"/>
    </location>
</feature>
<evidence type="ECO:0000313" key="4">
    <source>
        <dbReference type="Proteomes" id="UP000886750"/>
    </source>
</evidence>
<sequence length="91" mass="9696">MFKILRIVCAIIAAACAVACIIVAVNWGMIPFWCFLAGGVLFFALCLLFKYLQEEKEGTAEGSALSEGGKGESAGKSDDKDADEDENGDNK</sequence>
<comment type="caution">
    <text evidence="3">The sequence shown here is derived from an EMBL/GenBank/DDBJ whole genome shotgun (WGS) entry which is preliminary data.</text>
</comment>
<keyword evidence="2" id="KW-0472">Membrane</keyword>
<accession>A0A9D2CTC7</accession>
<evidence type="ECO:0000313" key="3">
    <source>
        <dbReference type="EMBL" id="HIY97592.1"/>
    </source>
</evidence>
<evidence type="ECO:0000256" key="1">
    <source>
        <dbReference type="SAM" id="MobiDB-lite"/>
    </source>
</evidence>
<evidence type="ECO:0000256" key="2">
    <source>
        <dbReference type="SAM" id="Phobius"/>
    </source>
</evidence>
<feature type="transmembrane region" description="Helical" evidence="2">
    <location>
        <begin position="30"/>
        <end position="49"/>
    </location>
</feature>
<name>A0A9D2CTC7_9FIRM</name>
<dbReference type="Proteomes" id="UP000886750">
    <property type="component" value="Unassembled WGS sequence"/>
</dbReference>
<organism evidence="3 4">
    <name type="scientific">Candidatus Borkfalkia excrementigallinarum</name>
    <dbReference type="NCBI Taxonomy" id="2838506"/>
    <lineage>
        <taxon>Bacteria</taxon>
        <taxon>Bacillati</taxon>
        <taxon>Bacillota</taxon>
        <taxon>Clostridia</taxon>
        <taxon>Christensenellales</taxon>
        <taxon>Christensenellaceae</taxon>
        <taxon>Candidatus Borkfalkia</taxon>
    </lineage>
</organism>
<proteinExistence type="predicted"/>
<feature type="compositionally biased region" description="Basic and acidic residues" evidence="1">
    <location>
        <begin position="69"/>
        <end position="79"/>
    </location>
</feature>
<reference evidence="3" key="1">
    <citation type="journal article" date="2021" name="PeerJ">
        <title>Extensive microbial diversity within the chicken gut microbiome revealed by metagenomics and culture.</title>
        <authorList>
            <person name="Gilroy R."/>
            <person name="Ravi A."/>
            <person name="Getino M."/>
            <person name="Pursley I."/>
            <person name="Horton D.L."/>
            <person name="Alikhan N.F."/>
            <person name="Baker D."/>
            <person name="Gharbi K."/>
            <person name="Hall N."/>
            <person name="Watson M."/>
            <person name="Adriaenssens E.M."/>
            <person name="Foster-Nyarko E."/>
            <person name="Jarju S."/>
            <person name="Secka A."/>
            <person name="Antonio M."/>
            <person name="Oren A."/>
            <person name="Chaudhuri R.R."/>
            <person name="La Ragione R."/>
            <person name="Hildebrand F."/>
            <person name="Pallen M.J."/>
        </authorList>
    </citation>
    <scope>NUCLEOTIDE SEQUENCE</scope>
    <source>
        <strain evidence="3">1345</strain>
    </source>
</reference>
<feature type="compositionally biased region" description="Acidic residues" evidence="1">
    <location>
        <begin position="80"/>
        <end position="91"/>
    </location>
</feature>
<keyword evidence="2" id="KW-1133">Transmembrane helix</keyword>
<dbReference type="EMBL" id="DXCQ01000073">
    <property type="protein sequence ID" value="HIY97592.1"/>
    <property type="molecule type" value="Genomic_DNA"/>
</dbReference>
<gene>
    <name evidence="3" type="ORF">H9729_07875</name>
</gene>
<protein>
    <submittedName>
        <fullName evidence="3">Uncharacterized protein</fullName>
    </submittedName>
</protein>
<feature type="transmembrane region" description="Helical" evidence="2">
    <location>
        <begin position="7"/>
        <end position="24"/>
    </location>
</feature>
<keyword evidence="2" id="KW-0812">Transmembrane</keyword>
<dbReference type="AlphaFoldDB" id="A0A9D2CTC7"/>